<feature type="region of interest" description="Disordered" evidence="1">
    <location>
        <begin position="1"/>
        <end position="23"/>
    </location>
</feature>
<evidence type="ECO:0000313" key="4">
    <source>
        <dbReference type="RefSeq" id="XP_025832561.1"/>
    </source>
</evidence>
<dbReference type="RefSeq" id="XP_025832561.1">
    <property type="nucleotide sequence ID" value="XM_025976776.1"/>
</dbReference>
<gene>
    <name evidence="4" type="primary">LOC112905089</name>
</gene>
<dbReference type="GeneID" id="112905089"/>
<evidence type="ECO:0000313" key="3">
    <source>
        <dbReference type="Proteomes" id="UP000192223"/>
    </source>
</evidence>
<dbReference type="KEGG" id="apln:112905089"/>
<dbReference type="PANTHER" id="PTHR37984:SF5">
    <property type="entry name" value="PROTEIN NYNRIN-LIKE"/>
    <property type="match status" value="1"/>
</dbReference>
<dbReference type="Proteomes" id="UP000192223">
    <property type="component" value="Unplaced"/>
</dbReference>
<keyword evidence="3" id="KW-1185">Reference proteome</keyword>
<dbReference type="AlphaFoldDB" id="A0A7F5R9B6"/>
<dbReference type="GO" id="GO:0015074">
    <property type="term" value="P:DNA integration"/>
    <property type="evidence" value="ECO:0007669"/>
    <property type="project" value="InterPro"/>
</dbReference>
<dbReference type="PANTHER" id="PTHR37984">
    <property type="entry name" value="PROTEIN CBG26694"/>
    <property type="match status" value="1"/>
</dbReference>
<protein>
    <submittedName>
        <fullName evidence="4">Uncharacterized protein K02A2.6-like</fullName>
    </submittedName>
</protein>
<dbReference type="GO" id="GO:0003676">
    <property type="term" value="F:nucleic acid binding"/>
    <property type="evidence" value="ECO:0007669"/>
    <property type="project" value="InterPro"/>
</dbReference>
<dbReference type="SUPFAM" id="SSF53098">
    <property type="entry name" value="Ribonuclease H-like"/>
    <property type="match status" value="1"/>
</dbReference>
<dbReference type="PROSITE" id="PS50994">
    <property type="entry name" value="INTEGRASE"/>
    <property type="match status" value="1"/>
</dbReference>
<dbReference type="InterPro" id="IPR036397">
    <property type="entry name" value="RNaseH_sf"/>
</dbReference>
<dbReference type="InterPro" id="IPR050951">
    <property type="entry name" value="Retrovirus_Pol_polyprotein"/>
</dbReference>
<feature type="domain" description="Integrase catalytic" evidence="2">
    <location>
        <begin position="49"/>
        <end position="165"/>
    </location>
</feature>
<dbReference type="Pfam" id="PF00665">
    <property type="entry name" value="rve"/>
    <property type="match status" value="1"/>
</dbReference>
<name>A0A7F5R9B6_AGRPL</name>
<dbReference type="Gene3D" id="3.30.420.10">
    <property type="entry name" value="Ribonuclease H-like superfamily/Ribonuclease H"/>
    <property type="match status" value="1"/>
</dbReference>
<sequence length="282" mass="32749">MSHLSMLQEATCNSSSSTTPSTRQTLGYYSTRLDGTLSAYLQREEIHFSSSTTAIIVRLLEQEVLHRFGYPRAILSDNGSQFTSQGWKAACIKWKVRHWTTSVYHPRANPTERRNQEIKTGLRMYLESGEHRNWDTHLSKILFDQRGRQNAATVTTPYYALFGRPLLRPGECENVPADENVIEPPPFREPVDDIRRHQREYKQQRAVPEPEVHRYRPHQLVYSREHPLSSTEQHFHAGFAPRWSGPHTVHSYVGGNTYWIEKNNRLVKLHHDQLRPVPNTGD</sequence>
<proteinExistence type="predicted"/>
<evidence type="ECO:0000256" key="1">
    <source>
        <dbReference type="SAM" id="MobiDB-lite"/>
    </source>
</evidence>
<dbReference type="InterPro" id="IPR012337">
    <property type="entry name" value="RNaseH-like_sf"/>
</dbReference>
<organism evidence="3 4">
    <name type="scientific">Agrilus planipennis</name>
    <name type="common">Emerald ash borer</name>
    <name type="synonym">Agrilus marcopoli</name>
    <dbReference type="NCBI Taxonomy" id="224129"/>
    <lineage>
        <taxon>Eukaryota</taxon>
        <taxon>Metazoa</taxon>
        <taxon>Ecdysozoa</taxon>
        <taxon>Arthropoda</taxon>
        <taxon>Hexapoda</taxon>
        <taxon>Insecta</taxon>
        <taxon>Pterygota</taxon>
        <taxon>Neoptera</taxon>
        <taxon>Endopterygota</taxon>
        <taxon>Coleoptera</taxon>
        <taxon>Polyphaga</taxon>
        <taxon>Elateriformia</taxon>
        <taxon>Buprestoidea</taxon>
        <taxon>Buprestidae</taxon>
        <taxon>Agrilinae</taxon>
        <taxon>Agrilus</taxon>
    </lineage>
</organism>
<dbReference type="InParanoid" id="A0A7F5R9B6"/>
<feature type="compositionally biased region" description="Low complexity" evidence="1">
    <location>
        <begin position="11"/>
        <end position="23"/>
    </location>
</feature>
<reference evidence="4" key="1">
    <citation type="submission" date="2025-08" db="UniProtKB">
        <authorList>
            <consortium name="RefSeq"/>
        </authorList>
    </citation>
    <scope>IDENTIFICATION</scope>
    <source>
        <tissue evidence="4">Entire body</tissue>
    </source>
</reference>
<dbReference type="OrthoDB" id="6780782at2759"/>
<accession>A0A7F5R9B6</accession>
<evidence type="ECO:0000259" key="2">
    <source>
        <dbReference type="PROSITE" id="PS50994"/>
    </source>
</evidence>
<dbReference type="InterPro" id="IPR001584">
    <property type="entry name" value="Integrase_cat-core"/>
</dbReference>